<organism evidence="2 3">
    <name type="scientific">Sordaria brevicollis</name>
    <dbReference type="NCBI Taxonomy" id="83679"/>
    <lineage>
        <taxon>Eukaryota</taxon>
        <taxon>Fungi</taxon>
        <taxon>Dikarya</taxon>
        <taxon>Ascomycota</taxon>
        <taxon>Pezizomycotina</taxon>
        <taxon>Sordariomycetes</taxon>
        <taxon>Sordariomycetidae</taxon>
        <taxon>Sordariales</taxon>
        <taxon>Sordariaceae</taxon>
        <taxon>Sordaria</taxon>
    </lineage>
</organism>
<reference evidence="2" key="1">
    <citation type="journal article" date="2023" name="Mol. Phylogenet. Evol.">
        <title>Genome-scale phylogeny and comparative genomics of the fungal order Sordariales.</title>
        <authorList>
            <person name="Hensen N."/>
            <person name="Bonometti L."/>
            <person name="Westerberg I."/>
            <person name="Brannstrom I.O."/>
            <person name="Guillou S."/>
            <person name="Cros-Aarteil S."/>
            <person name="Calhoun S."/>
            <person name="Haridas S."/>
            <person name="Kuo A."/>
            <person name="Mondo S."/>
            <person name="Pangilinan J."/>
            <person name="Riley R."/>
            <person name="LaButti K."/>
            <person name="Andreopoulos B."/>
            <person name="Lipzen A."/>
            <person name="Chen C."/>
            <person name="Yan M."/>
            <person name="Daum C."/>
            <person name="Ng V."/>
            <person name="Clum A."/>
            <person name="Steindorff A."/>
            <person name="Ohm R.A."/>
            <person name="Martin F."/>
            <person name="Silar P."/>
            <person name="Natvig D.O."/>
            <person name="Lalanne C."/>
            <person name="Gautier V."/>
            <person name="Ament-Velasquez S.L."/>
            <person name="Kruys A."/>
            <person name="Hutchinson M.I."/>
            <person name="Powell A.J."/>
            <person name="Barry K."/>
            <person name="Miller A.N."/>
            <person name="Grigoriev I.V."/>
            <person name="Debuchy R."/>
            <person name="Gladieux P."/>
            <person name="Hiltunen Thoren M."/>
            <person name="Johannesson H."/>
        </authorList>
    </citation>
    <scope>NUCLEOTIDE SEQUENCE</scope>
    <source>
        <strain evidence="2">FGSC 1904</strain>
    </source>
</reference>
<keyword evidence="3" id="KW-1185">Reference proteome</keyword>
<evidence type="ECO:0000313" key="3">
    <source>
        <dbReference type="Proteomes" id="UP001281003"/>
    </source>
</evidence>
<feature type="non-terminal residue" evidence="2">
    <location>
        <position position="1"/>
    </location>
</feature>
<reference evidence="2" key="2">
    <citation type="submission" date="2023-07" db="EMBL/GenBank/DDBJ databases">
        <authorList>
            <consortium name="Lawrence Berkeley National Laboratory"/>
            <person name="Haridas S."/>
            <person name="Hensen N."/>
            <person name="Bonometti L."/>
            <person name="Westerberg I."/>
            <person name="Brannstrom I.O."/>
            <person name="Guillou S."/>
            <person name="Cros-Aarteil S."/>
            <person name="Calhoun S."/>
            <person name="Kuo A."/>
            <person name="Mondo S."/>
            <person name="Pangilinan J."/>
            <person name="Riley R."/>
            <person name="LaButti K."/>
            <person name="Andreopoulos B."/>
            <person name="Lipzen A."/>
            <person name="Chen C."/>
            <person name="Yanf M."/>
            <person name="Daum C."/>
            <person name="Ng V."/>
            <person name="Clum A."/>
            <person name="Steindorff A."/>
            <person name="Ohm R."/>
            <person name="Martin F."/>
            <person name="Silar P."/>
            <person name="Natvig D."/>
            <person name="Lalanne C."/>
            <person name="Gautier V."/>
            <person name="Ament-velasquez S.L."/>
            <person name="Kruys A."/>
            <person name="Hutchinson M.I."/>
            <person name="Powell A.J."/>
            <person name="Barry K."/>
            <person name="Miller A.N."/>
            <person name="Grigoriev I.V."/>
            <person name="Debuchy R."/>
            <person name="Gladieux P."/>
            <person name="Thoren M.H."/>
            <person name="Johannesson H."/>
        </authorList>
    </citation>
    <scope>NUCLEOTIDE SEQUENCE</scope>
    <source>
        <strain evidence="2">FGSC 1904</strain>
    </source>
</reference>
<dbReference type="Proteomes" id="UP001281003">
    <property type="component" value="Unassembled WGS sequence"/>
</dbReference>
<sequence>MQRWSFPSFRSRTTATATSSSPTSNQDYTPSAKYKKMEQTLRSRITKQKAKNEQTRKNIASLEAKSVYLRRLKQLEKEVEQLEKEGRELETREDEVRRVVDKETAGLENVPAGKGEERDGAAAMVAAVAVAVDGEEEHIKNENGIREEQNRERLRIKREIQGGQQDNRGEVKREVEVKNEPIEEVELLNGAAAWRRWSSP</sequence>
<evidence type="ECO:0000313" key="2">
    <source>
        <dbReference type="EMBL" id="KAK3388531.1"/>
    </source>
</evidence>
<protein>
    <submittedName>
        <fullName evidence="2">Uncharacterized protein</fullName>
    </submittedName>
</protein>
<feature type="compositionally biased region" description="Low complexity" evidence="1">
    <location>
        <begin position="7"/>
        <end position="24"/>
    </location>
</feature>
<name>A0AAE0NVN7_SORBR</name>
<dbReference type="EMBL" id="JAUTDP010000015">
    <property type="protein sequence ID" value="KAK3388531.1"/>
    <property type="molecule type" value="Genomic_DNA"/>
</dbReference>
<feature type="region of interest" description="Disordered" evidence="1">
    <location>
        <begin position="1"/>
        <end position="59"/>
    </location>
</feature>
<comment type="caution">
    <text evidence="2">The sequence shown here is derived from an EMBL/GenBank/DDBJ whole genome shotgun (WGS) entry which is preliminary data.</text>
</comment>
<proteinExistence type="predicted"/>
<dbReference type="AlphaFoldDB" id="A0AAE0NVN7"/>
<evidence type="ECO:0000256" key="1">
    <source>
        <dbReference type="SAM" id="MobiDB-lite"/>
    </source>
</evidence>
<accession>A0AAE0NVN7</accession>
<gene>
    <name evidence="2" type="ORF">B0T20DRAFT_490524</name>
</gene>